<dbReference type="Pfam" id="PF00356">
    <property type="entry name" value="LacI"/>
    <property type="match status" value="1"/>
</dbReference>
<name>A0A4R2QH12_9PSEU</name>
<evidence type="ECO:0000313" key="6">
    <source>
        <dbReference type="Proteomes" id="UP000294911"/>
    </source>
</evidence>
<organism evidence="5 6">
    <name type="scientific">Tamaricihabitans halophyticus</name>
    <dbReference type="NCBI Taxonomy" id="1262583"/>
    <lineage>
        <taxon>Bacteria</taxon>
        <taxon>Bacillati</taxon>
        <taxon>Actinomycetota</taxon>
        <taxon>Actinomycetes</taxon>
        <taxon>Pseudonocardiales</taxon>
        <taxon>Pseudonocardiaceae</taxon>
        <taxon>Tamaricihabitans</taxon>
    </lineage>
</organism>
<keyword evidence="1" id="KW-0805">Transcription regulation</keyword>
<dbReference type="CDD" id="cd01392">
    <property type="entry name" value="HTH_LacI"/>
    <property type="match status" value="1"/>
</dbReference>
<dbReference type="SUPFAM" id="SSF53822">
    <property type="entry name" value="Periplasmic binding protein-like I"/>
    <property type="match status" value="1"/>
</dbReference>
<dbReference type="OrthoDB" id="3226810at2"/>
<dbReference type="InterPro" id="IPR046335">
    <property type="entry name" value="LacI/GalR-like_sensor"/>
</dbReference>
<dbReference type="InterPro" id="IPR010982">
    <property type="entry name" value="Lambda_DNA-bd_dom_sf"/>
</dbReference>
<reference evidence="5 6" key="1">
    <citation type="submission" date="2019-03" db="EMBL/GenBank/DDBJ databases">
        <title>Genomic Encyclopedia of Type Strains, Phase IV (KMG-IV): sequencing the most valuable type-strain genomes for metagenomic binning, comparative biology and taxonomic classification.</title>
        <authorList>
            <person name="Goeker M."/>
        </authorList>
    </citation>
    <scope>NUCLEOTIDE SEQUENCE [LARGE SCALE GENOMIC DNA]</scope>
    <source>
        <strain evidence="5 6">DSM 45765</strain>
    </source>
</reference>
<keyword evidence="3" id="KW-0804">Transcription</keyword>
<sequence length="343" mass="35464">MDHQRSRLRLIDVAKEAGVSIATASRALSGAAGVSEDITQRVRAVAGKLGYVANVHARSLAGGASSSVGLLVHEIGDPYFAEIASGVLRLGAQQGLTVQICHTGRDPDNELTQIRALIANRVRAIIIAGSGFVDAGMQVAAKEELRAFEASGGRVTVIGRHHLGADAVLPDNVAGGRSVTEHLLALGHRRIAFAAGSLALTTVADRLSGAAEALGAAGLSIAELPVVDVAFTREGGKVATERILHEFPDVTAILALNDDMAIGALSVLRAQGIAVPEEISVAGFDDVAVAEDLSPSLTTVRLPMAELGERALSLALKPPSARPRRRATGHVLVARDSTGPPRC</sequence>
<keyword evidence="6" id="KW-1185">Reference proteome</keyword>
<dbReference type="RefSeq" id="WP_132879005.1">
    <property type="nucleotide sequence ID" value="NZ_SLXQ01000011.1"/>
</dbReference>
<proteinExistence type="predicted"/>
<dbReference type="EMBL" id="SLXQ01000011">
    <property type="protein sequence ID" value="TCP47864.1"/>
    <property type="molecule type" value="Genomic_DNA"/>
</dbReference>
<accession>A0A4R2QH12</accession>
<dbReference type="InterPro" id="IPR000843">
    <property type="entry name" value="HTH_LacI"/>
</dbReference>
<dbReference type="SMART" id="SM00354">
    <property type="entry name" value="HTH_LACI"/>
    <property type="match status" value="1"/>
</dbReference>
<dbReference type="CDD" id="cd06267">
    <property type="entry name" value="PBP1_LacI_sugar_binding-like"/>
    <property type="match status" value="1"/>
</dbReference>
<evidence type="ECO:0000256" key="2">
    <source>
        <dbReference type="ARBA" id="ARBA00023125"/>
    </source>
</evidence>
<dbReference type="PANTHER" id="PTHR30146:SF153">
    <property type="entry name" value="LACTOSE OPERON REPRESSOR"/>
    <property type="match status" value="1"/>
</dbReference>
<feature type="domain" description="HTH lacI-type" evidence="4">
    <location>
        <begin position="8"/>
        <end position="62"/>
    </location>
</feature>
<dbReference type="InterPro" id="IPR028082">
    <property type="entry name" value="Peripla_BP_I"/>
</dbReference>
<evidence type="ECO:0000256" key="3">
    <source>
        <dbReference type="ARBA" id="ARBA00023163"/>
    </source>
</evidence>
<dbReference type="Pfam" id="PF13377">
    <property type="entry name" value="Peripla_BP_3"/>
    <property type="match status" value="1"/>
</dbReference>
<dbReference type="PANTHER" id="PTHR30146">
    <property type="entry name" value="LACI-RELATED TRANSCRIPTIONAL REPRESSOR"/>
    <property type="match status" value="1"/>
</dbReference>
<dbReference type="GO" id="GO:0000976">
    <property type="term" value="F:transcription cis-regulatory region binding"/>
    <property type="evidence" value="ECO:0007669"/>
    <property type="project" value="TreeGrafter"/>
</dbReference>
<dbReference type="SUPFAM" id="SSF47413">
    <property type="entry name" value="lambda repressor-like DNA-binding domains"/>
    <property type="match status" value="1"/>
</dbReference>
<evidence type="ECO:0000259" key="4">
    <source>
        <dbReference type="PROSITE" id="PS50932"/>
    </source>
</evidence>
<dbReference type="AlphaFoldDB" id="A0A4R2QH12"/>
<dbReference type="PROSITE" id="PS00356">
    <property type="entry name" value="HTH_LACI_1"/>
    <property type="match status" value="1"/>
</dbReference>
<dbReference type="Gene3D" id="1.10.260.40">
    <property type="entry name" value="lambda repressor-like DNA-binding domains"/>
    <property type="match status" value="1"/>
</dbReference>
<evidence type="ECO:0000256" key="1">
    <source>
        <dbReference type="ARBA" id="ARBA00023015"/>
    </source>
</evidence>
<dbReference type="GO" id="GO:0003700">
    <property type="term" value="F:DNA-binding transcription factor activity"/>
    <property type="evidence" value="ECO:0007669"/>
    <property type="project" value="TreeGrafter"/>
</dbReference>
<comment type="caution">
    <text evidence="5">The sequence shown here is derived from an EMBL/GenBank/DDBJ whole genome shotgun (WGS) entry which is preliminary data.</text>
</comment>
<evidence type="ECO:0000313" key="5">
    <source>
        <dbReference type="EMBL" id="TCP47864.1"/>
    </source>
</evidence>
<dbReference type="PROSITE" id="PS50932">
    <property type="entry name" value="HTH_LACI_2"/>
    <property type="match status" value="1"/>
</dbReference>
<protein>
    <submittedName>
        <fullName evidence="5">LacI family transcriptional regulator</fullName>
    </submittedName>
</protein>
<dbReference type="Gene3D" id="3.40.50.2300">
    <property type="match status" value="2"/>
</dbReference>
<dbReference type="Proteomes" id="UP000294911">
    <property type="component" value="Unassembled WGS sequence"/>
</dbReference>
<gene>
    <name evidence="5" type="ORF">EV191_11169</name>
</gene>
<keyword evidence="2" id="KW-0238">DNA-binding</keyword>